<dbReference type="SUPFAM" id="SSF52540">
    <property type="entry name" value="P-loop containing nucleoside triphosphate hydrolases"/>
    <property type="match status" value="1"/>
</dbReference>
<reference evidence="8" key="1">
    <citation type="journal article" date="2019" name="Int. J. Syst. Evol. Microbiol.">
        <title>The Global Catalogue of Microorganisms (GCM) 10K type strain sequencing project: providing services to taxonomists for standard genome sequencing and annotation.</title>
        <authorList>
            <consortium name="The Broad Institute Genomics Platform"/>
            <consortium name="The Broad Institute Genome Sequencing Center for Infectious Disease"/>
            <person name="Wu L."/>
            <person name="Ma J."/>
        </authorList>
    </citation>
    <scope>NUCLEOTIDE SEQUENCE [LARGE SCALE GENOMIC DNA]</scope>
    <source>
        <strain evidence="8">XZYJ18</strain>
    </source>
</reference>
<keyword evidence="2" id="KW-0067">ATP-binding</keyword>
<keyword evidence="5" id="KW-0812">Transmembrane</keyword>
<sequence>MTHKVMIGVPTTDLELSLTARFDELGSCEVVSVHHSSTEVGNTLRDLPAMDVLLVHERLGPLPVVELIRDITRSHPQLAVILLVDVVDPDTFTRAMEAGARGVLGADATIEELDARVSTAAEWSQTLRRHFEAASLDVPVSSGRRGSIITLSGGKGGIGTTTVAIHLALAAARAGRVVCLVDLDLQMGDIPGYLDLKHRRSIVDLVEASENISAAMLSETLYVHPEGPHVLLAPNDGERGEEVNESSARQILAALSSRYELVIVDCGSHMTEASAMAVELATTSVVTVTPDLPALRGAQRLIAMWGRLQVRDKKNVTSLLIRHSRQNEIQPDFARKLLGTEMLPTAIPAMYRSLEEASNTGDPKRVTDEALLRSYARAAGELGILELEPDPATTPTTAAAPTPPSGTAKPKEKRLRRGKPTASDRGSQFVEFGAVVPLLGLAFLVAWQVILFGISSMYVGHAANEGARQAAITPNDLGRIQEEAIKRIQSPWDANGTFSIAIDQRADGAYAVATMAMPVVLPNTSSPWEISAASRVIPEDSP</sequence>
<evidence type="ECO:0000313" key="7">
    <source>
        <dbReference type="EMBL" id="MFC4560706.1"/>
    </source>
</evidence>
<evidence type="ECO:0000256" key="4">
    <source>
        <dbReference type="SAM" id="MobiDB-lite"/>
    </source>
</evidence>
<dbReference type="InterPro" id="IPR011006">
    <property type="entry name" value="CheY-like_superfamily"/>
</dbReference>
<dbReference type="InterPro" id="IPR001789">
    <property type="entry name" value="Sig_transdc_resp-reg_receiver"/>
</dbReference>
<feature type="domain" description="Response regulatory" evidence="6">
    <location>
        <begin position="4"/>
        <end position="121"/>
    </location>
</feature>
<dbReference type="RefSeq" id="WP_378571094.1">
    <property type="nucleotide sequence ID" value="NZ_JBHSFQ010000002.1"/>
</dbReference>
<keyword evidence="8" id="KW-1185">Reference proteome</keyword>
<organism evidence="7 8">
    <name type="scientific">Nocardiopsis mangrovi</name>
    <dbReference type="NCBI Taxonomy" id="1179818"/>
    <lineage>
        <taxon>Bacteria</taxon>
        <taxon>Bacillati</taxon>
        <taxon>Actinomycetota</taxon>
        <taxon>Actinomycetes</taxon>
        <taxon>Streptosporangiales</taxon>
        <taxon>Nocardiopsidaceae</taxon>
        <taxon>Nocardiopsis</taxon>
    </lineage>
</organism>
<evidence type="ECO:0000313" key="8">
    <source>
        <dbReference type="Proteomes" id="UP001595923"/>
    </source>
</evidence>
<accession>A0ABV9DRA8</accession>
<dbReference type="PANTHER" id="PTHR43384">
    <property type="entry name" value="SEPTUM SITE-DETERMINING PROTEIN MIND HOMOLOG, CHLOROPLASTIC-RELATED"/>
    <property type="match status" value="1"/>
</dbReference>
<evidence type="ECO:0000256" key="1">
    <source>
        <dbReference type="ARBA" id="ARBA00022741"/>
    </source>
</evidence>
<dbReference type="Gene3D" id="3.40.50.2300">
    <property type="match status" value="1"/>
</dbReference>
<dbReference type="EMBL" id="JBHSFQ010000002">
    <property type="protein sequence ID" value="MFC4560706.1"/>
    <property type="molecule type" value="Genomic_DNA"/>
</dbReference>
<dbReference type="PANTHER" id="PTHR43384:SF6">
    <property type="entry name" value="SEPTUM SITE-DETERMINING PROTEIN MIND HOMOLOG, CHLOROPLASTIC"/>
    <property type="match status" value="1"/>
</dbReference>
<keyword evidence="1" id="KW-0547">Nucleotide-binding</keyword>
<evidence type="ECO:0000259" key="6">
    <source>
        <dbReference type="PROSITE" id="PS50110"/>
    </source>
</evidence>
<name>A0ABV9DRA8_9ACTN</name>
<keyword evidence="5" id="KW-0472">Membrane</keyword>
<comment type="caution">
    <text evidence="7">The sequence shown here is derived from an EMBL/GenBank/DDBJ whole genome shotgun (WGS) entry which is preliminary data.</text>
</comment>
<feature type="transmembrane region" description="Helical" evidence="5">
    <location>
        <begin position="432"/>
        <end position="454"/>
    </location>
</feature>
<feature type="region of interest" description="Disordered" evidence="4">
    <location>
        <begin position="386"/>
        <end position="425"/>
    </location>
</feature>
<proteinExistence type="predicted"/>
<feature type="compositionally biased region" description="Low complexity" evidence="4">
    <location>
        <begin position="391"/>
        <end position="400"/>
    </location>
</feature>
<evidence type="ECO:0000256" key="2">
    <source>
        <dbReference type="ARBA" id="ARBA00022840"/>
    </source>
</evidence>
<protein>
    <submittedName>
        <fullName evidence="7">AAA family ATPase</fullName>
    </submittedName>
</protein>
<keyword evidence="5" id="KW-1133">Transmembrane helix</keyword>
<dbReference type="Pfam" id="PF13614">
    <property type="entry name" value="AAA_31"/>
    <property type="match status" value="1"/>
</dbReference>
<dbReference type="InterPro" id="IPR050625">
    <property type="entry name" value="ParA/MinD_ATPase"/>
</dbReference>
<dbReference type="PROSITE" id="PS50110">
    <property type="entry name" value="RESPONSE_REGULATORY"/>
    <property type="match status" value="1"/>
</dbReference>
<dbReference type="InterPro" id="IPR025669">
    <property type="entry name" value="AAA_dom"/>
</dbReference>
<dbReference type="Proteomes" id="UP001595923">
    <property type="component" value="Unassembled WGS sequence"/>
</dbReference>
<dbReference type="InterPro" id="IPR027417">
    <property type="entry name" value="P-loop_NTPase"/>
</dbReference>
<evidence type="ECO:0000256" key="5">
    <source>
        <dbReference type="SAM" id="Phobius"/>
    </source>
</evidence>
<dbReference type="SUPFAM" id="SSF52172">
    <property type="entry name" value="CheY-like"/>
    <property type="match status" value="1"/>
</dbReference>
<comment type="caution">
    <text evidence="3">Lacks conserved residue(s) required for the propagation of feature annotation.</text>
</comment>
<evidence type="ECO:0000256" key="3">
    <source>
        <dbReference type="PROSITE-ProRule" id="PRU00169"/>
    </source>
</evidence>
<gene>
    <name evidence="7" type="ORF">ACFO4E_02420</name>
</gene>
<dbReference type="Gene3D" id="3.40.50.300">
    <property type="entry name" value="P-loop containing nucleotide triphosphate hydrolases"/>
    <property type="match status" value="1"/>
</dbReference>